<sequence>MDATPVTYAGPPPGFAVCPRKQVILFGFALHTAPRYPDVTQEKFHMRICRPGSEKCDGVGTKLDEFDDVRIWALCGEETLPMMTQVIAESRGTTTIAKCPENMGIALGFGISTTGGNEGAAVADIYPCRTGQRQCSKQQIYRLNKNTDKNYVWMVCFDKAVVGREDLTSTTAAQHRQRCQSGISKQLSFSCPNNTRMLSGFGLQLHTEFSRVDVRDAFKSCKLDSKACKTNGSSYCKNKTVFYDGNYQGFLGFAICTSEKEQEGTNASKPSSRDTLLAASRSLASKRKMA</sequence>
<feature type="region of interest" description="Disordered" evidence="1">
    <location>
        <begin position="263"/>
        <end position="290"/>
    </location>
</feature>
<organism evidence="2 3">
    <name type="scientific">Cardiosporidium cionae</name>
    <dbReference type="NCBI Taxonomy" id="476202"/>
    <lineage>
        <taxon>Eukaryota</taxon>
        <taxon>Sar</taxon>
        <taxon>Alveolata</taxon>
        <taxon>Apicomplexa</taxon>
        <taxon>Aconoidasida</taxon>
        <taxon>Nephromycida</taxon>
        <taxon>Cardiosporidium</taxon>
    </lineage>
</organism>
<reference evidence="2 3" key="1">
    <citation type="journal article" date="2020" name="bioRxiv">
        <title>Metabolic contributions of an alphaproteobacterial endosymbiont in the apicomplexan Cardiosporidium cionae.</title>
        <authorList>
            <person name="Hunter E.S."/>
            <person name="Paight C.J."/>
            <person name="Lane C.E."/>
        </authorList>
    </citation>
    <scope>NUCLEOTIDE SEQUENCE [LARGE SCALE GENOMIC DNA]</scope>
    <source>
        <strain evidence="2">ESH_2018</strain>
    </source>
</reference>
<protein>
    <submittedName>
        <fullName evidence="2">MAC/Perforin domain-containing protein</fullName>
    </submittedName>
</protein>
<accession>A0ABQ7JF57</accession>
<dbReference type="Proteomes" id="UP000823046">
    <property type="component" value="Unassembled WGS sequence"/>
</dbReference>
<feature type="compositionally biased region" description="Polar residues" evidence="1">
    <location>
        <begin position="264"/>
        <end position="274"/>
    </location>
</feature>
<proteinExistence type="predicted"/>
<name>A0ABQ7JF57_9APIC</name>
<dbReference type="EMBL" id="JADAQX010000067">
    <property type="protein sequence ID" value="KAF8822280.1"/>
    <property type="molecule type" value="Genomic_DNA"/>
</dbReference>
<gene>
    <name evidence="2" type="ORF">IE077_004119</name>
</gene>
<keyword evidence="3" id="KW-1185">Reference proteome</keyword>
<evidence type="ECO:0000313" key="2">
    <source>
        <dbReference type="EMBL" id="KAF8822280.1"/>
    </source>
</evidence>
<evidence type="ECO:0000256" key="1">
    <source>
        <dbReference type="SAM" id="MobiDB-lite"/>
    </source>
</evidence>
<evidence type="ECO:0000313" key="3">
    <source>
        <dbReference type="Proteomes" id="UP000823046"/>
    </source>
</evidence>
<comment type="caution">
    <text evidence="2">The sequence shown here is derived from an EMBL/GenBank/DDBJ whole genome shotgun (WGS) entry which is preliminary data.</text>
</comment>